<protein>
    <submittedName>
        <fullName evidence="1">Uncharacterized protein</fullName>
    </submittedName>
</protein>
<comment type="caution">
    <text evidence="1">The sequence shown here is derived from an EMBL/GenBank/DDBJ whole genome shotgun (WGS) entry which is preliminary data.</text>
</comment>
<dbReference type="Proteomes" id="UP001060085">
    <property type="component" value="Linkage Group LG03"/>
</dbReference>
<evidence type="ECO:0000313" key="2">
    <source>
        <dbReference type="Proteomes" id="UP001060085"/>
    </source>
</evidence>
<reference evidence="2" key="1">
    <citation type="journal article" date="2023" name="Nat. Plants">
        <title>Single-cell RNA sequencing provides a high-resolution roadmap for understanding the multicellular compartmentation of specialized metabolism.</title>
        <authorList>
            <person name="Sun S."/>
            <person name="Shen X."/>
            <person name="Li Y."/>
            <person name="Li Y."/>
            <person name="Wang S."/>
            <person name="Li R."/>
            <person name="Zhang H."/>
            <person name="Shen G."/>
            <person name="Guo B."/>
            <person name="Wei J."/>
            <person name="Xu J."/>
            <person name="St-Pierre B."/>
            <person name="Chen S."/>
            <person name="Sun C."/>
        </authorList>
    </citation>
    <scope>NUCLEOTIDE SEQUENCE [LARGE SCALE GENOMIC DNA]</scope>
</reference>
<proteinExistence type="predicted"/>
<keyword evidence="2" id="KW-1185">Reference proteome</keyword>
<dbReference type="EMBL" id="CM044703">
    <property type="protein sequence ID" value="KAI5671555.1"/>
    <property type="molecule type" value="Genomic_DNA"/>
</dbReference>
<sequence length="952" mass="107225">MEKKERFLHFVCLVARWSPRMRTVKAFSALRCPLMPTYARHLYRLEPETFDTCCPLVPLGSQECPVLSARCSLVPNGAALELKNVQYSRYLLPTDVTCTIDTCCPLVPFGAKQSLALWALVSYRILRRQSGVVTPSPAAGRGWVLLLDIWGTHCWLSEMSIHQRSSGDISSFRKYSRREQGKIVSRLLHLVFKFRWKIRFWQRGLLRNVLWKNKEFRMWRNLLQRFQESWEWRIPLLSQRNPNKGIQMYKIDKQQDDIELEPDEVDDVIHTWGYTLVACVKGGFSGRDAIKKLANPWRVPYTYIQKCGWPVVMKFMSSRFYFGSASFSLLPMWVTLPGLPCDIWNAKVLAKICSKIGTPLYTDALTVSKEHISSLHGCSNCGGLYMIYSRPVVMKFMSLLFYFGSASFSILPMWVTLPGLPCDIRNAKVLAKICSKIGTPLYTDALTCIGHSNEYCKRKGNGKAAGKQNQPANLQNLHQQANDGNGAKEQLGTYPNDEQNRGILEYSGLQQGESSAMNQLHQGHNSGTKTAATAGIVTGKEGQKLTPHLPAKNGAQQRNLPAVGVKSGLMQKIYATAGPVSGNEGQQQVHIKQAANGTSMQNIQVAIGQKSGQFEREMPILVSQTAGMKRIIPIKVGDIGAKQPMAKEKGKLVGALCKLLIMRKRGGTLFNLETRNIGWRNAFVEFLLSLGIMCMLLGWFLVILTVSSVVVIKMVMLKFLLVKLRDFLHCSVDLGLIDINSASYHYTWTNHIVWSNINCDLCNQAWFGNVLQAIARFLPMGYLYNHSPCVISPFELPELLKVVLCLKVVLYSLIYGVHMKTFCGWWRQFSLSRKLKLLKAPLKALNKKHFGHISTKAELAREELKVSQSSLHDSLHGTGLRVVVRDLQQKIARLCEAERKFYAKKVKCNFLLQDEIHSDFLACFSNLLGTRDDVADFDATVMDSGPKVPHAS</sequence>
<accession>A0ACC0BFW2</accession>
<evidence type="ECO:0000313" key="1">
    <source>
        <dbReference type="EMBL" id="KAI5671555.1"/>
    </source>
</evidence>
<name>A0ACC0BFW2_CATRO</name>
<gene>
    <name evidence="1" type="ORF">M9H77_11919</name>
</gene>
<organism evidence="1 2">
    <name type="scientific">Catharanthus roseus</name>
    <name type="common">Madagascar periwinkle</name>
    <name type="synonym">Vinca rosea</name>
    <dbReference type="NCBI Taxonomy" id="4058"/>
    <lineage>
        <taxon>Eukaryota</taxon>
        <taxon>Viridiplantae</taxon>
        <taxon>Streptophyta</taxon>
        <taxon>Embryophyta</taxon>
        <taxon>Tracheophyta</taxon>
        <taxon>Spermatophyta</taxon>
        <taxon>Magnoliopsida</taxon>
        <taxon>eudicotyledons</taxon>
        <taxon>Gunneridae</taxon>
        <taxon>Pentapetalae</taxon>
        <taxon>asterids</taxon>
        <taxon>lamiids</taxon>
        <taxon>Gentianales</taxon>
        <taxon>Apocynaceae</taxon>
        <taxon>Rauvolfioideae</taxon>
        <taxon>Vinceae</taxon>
        <taxon>Catharanthinae</taxon>
        <taxon>Catharanthus</taxon>
    </lineage>
</organism>